<dbReference type="EMBL" id="VSSQ01013072">
    <property type="protein sequence ID" value="MPM50681.1"/>
    <property type="molecule type" value="Genomic_DNA"/>
</dbReference>
<accession>A0A645AEG9</accession>
<gene>
    <name evidence="1" type="ORF">SDC9_97423</name>
</gene>
<protein>
    <submittedName>
        <fullName evidence="1">Uncharacterized protein</fullName>
    </submittedName>
</protein>
<name>A0A645AEG9_9ZZZZ</name>
<sequence>MNMTQDAATQEKEITETVIDGITVRLSFSNSGSDEIPKLVKDILKAAYLRCQAQ</sequence>
<organism evidence="1">
    <name type="scientific">bioreactor metagenome</name>
    <dbReference type="NCBI Taxonomy" id="1076179"/>
    <lineage>
        <taxon>unclassified sequences</taxon>
        <taxon>metagenomes</taxon>
        <taxon>ecological metagenomes</taxon>
    </lineage>
</organism>
<dbReference type="AlphaFoldDB" id="A0A645AEG9"/>
<comment type="caution">
    <text evidence="1">The sequence shown here is derived from an EMBL/GenBank/DDBJ whole genome shotgun (WGS) entry which is preliminary data.</text>
</comment>
<reference evidence="1" key="1">
    <citation type="submission" date="2019-08" db="EMBL/GenBank/DDBJ databases">
        <authorList>
            <person name="Kucharzyk K."/>
            <person name="Murdoch R.W."/>
            <person name="Higgins S."/>
            <person name="Loffler F."/>
        </authorList>
    </citation>
    <scope>NUCLEOTIDE SEQUENCE</scope>
</reference>
<proteinExistence type="predicted"/>
<evidence type="ECO:0000313" key="1">
    <source>
        <dbReference type="EMBL" id="MPM50681.1"/>
    </source>
</evidence>